<reference evidence="3 4" key="1">
    <citation type="submission" date="2018-06" db="EMBL/GenBank/DDBJ databases">
        <title>Lujinxingia sediminis gen. nov. sp. nov., a new facultative anaerobic member of the class Deltaproteobacteria, and proposal of Lujinxingaceae fam. nov.</title>
        <authorList>
            <person name="Guo L.-Y."/>
            <person name="Li C.-M."/>
            <person name="Wang S."/>
            <person name="Du Z.-J."/>
        </authorList>
    </citation>
    <scope>NUCLEOTIDE SEQUENCE [LARGE SCALE GENOMIC DNA]</scope>
    <source>
        <strain evidence="3 4">FA350</strain>
    </source>
</reference>
<protein>
    <submittedName>
        <fullName evidence="3">Uncharacterized protein</fullName>
    </submittedName>
</protein>
<dbReference type="EMBL" id="CP030032">
    <property type="protein sequence ID" value="AWV90440.1"/>
    <property type="molecule type" value="Genomic_DNA"/>
</dbReference>
<dbReference type="Pfam" id="PF10727">
    <property type="entry name" value="Rossmann-like"/>
    <property type="match status" value="1"/>
</dbReference>
<dbReference type="OrthoDB" id="8650434at2"/>
<feature type="domain" description="DUF2520" evidence="2">
    <location>
        <begin position="142"/>
        <end position="271"/>
    </location>
</feature>
<organism evidence="3 4">
    <name type="scientific">Bradymonas sediminis</name>
    <dbReference type="NCBI Taxonomy" id="1548548"/>
    <lineage>
        <taxon>Bacteria</taxon>
        <taxon>Deltaproteobacteria</taxon>
        <taxon>Bradymonadales</taxon>
        <taxon>Bradymonadaceae</taxon>
        <taxon>Bradymonas</taxon>
    </lineage>
</organism>
<proteinExistence type="predicted"/>
<dbReference type="Proteomes" id="UP000249799">
    <property type="component" value="Chromosome"/>
</dbReference>
<evidence type="ECO:0000259" key="2">
    <source>
        <dbReference type="Pfam" id="PF10728"/>
    </source>
</evidence>
<feature type="domain" description="Putative oxidoreductase/dehydrogenase Rossmann-like" evidence="1">
    <location>
        <begin position="9"/>
        <end position="112"/>
    </location>
</feature>
<keyword evidence="4" id="KW-1185">Reference proteome</keyword>
<evidence type="ECO:0000259" key="1">
    <source>
        <dbReference type="Pfam" id="PF10727"/>
    </source>
</evidence>
<name>A0A2Z4FNK2_9DELT</name>
<dbReference type="Gene3D" id="3.40.50.720">
    <property type="entry name" value="NAD(P)-binding Rossmann-like Domain"/>
    <property type="match status" value="1"/>
</dbReference>
<dbReference type="InterPro" id="IPR036291">
    <property type="entry name" value="NAD(P)-bd_dom_sf"/>
</dbReference>
<dbReference type="InterPro" id="IPR037108">
    <property type="entry name" value="TM1727-like_C_sf"/>
</dbReference>
<dbReference type="InterPro" id="IPR008927">
    <property type="entry name" value="6-PGluconate_DH-like_C_sf"/>
</dbReference>
<dbReference type="KEGG" id="bsed:DN745_14315"/>
<dbReference type="SUPFAM" id="SSF51735">
    <property type="entry name" value="NAD(P)-binding Rossmann-fold domains"/>
    <property type="match status" value="1"/>
</dbReference>
<dbReference type="InterPro" id="IPR018931">
    <property type="entry name" value="DUF2520"/>
</dbReference>
<dbReference type="Pfam" id="PF10728">
    <property type="entry name" value="DUF2520"/>
    <property type="match status" value="1"/>
</dbReference>
<dbReference type="PANTHER" id="PTHR40459:SF1">
    <property type="entry name" value="CONSERVED HYPOTHETICAL ALANINE AND LEUCINE RICH PROTEIN"/>
    <property type="match status" value="1"/>
</dbReference>
<accession>A0A2Z4FNK2</accession>
<dbReference type="InterPro" id="IPR019665">
    <property type="entry name" value="OxRdtase/DH_put_Rossmann_dom"/>
</dbReference>
<dbReference type="AlphaFoldDB" id="A0A2Z4FNK2"/>
<dbReference type="Gene3D" id="1.10.1040.20">
    <property type="entry name" value="ProC-like, C-terminal domain"/>
    <property type="match status" value="1"/>
</dbReference>
<dbReference type="RefSeq" id="WP_111335896.1">
    <property type="nucleotide sequence ID" value="NZ_CP030032.1"/>
</dbReference>
<dbReference type="PANTHER" id="PTHR40459">
    <property type="entry name" value="CONSERVED HYPOTHETICAL ALANINE AND LEUCINE RICH PROTEIN"/>
    <property type="match status" value="1"/>
</dbReference>
<evidence type="ECO:0000313" key="3">
    <source>
        <dbReference type="EMBL" id="AWV90440.1"/>
    </source>
</evidence>
<evidence type="ECO:0000313" key="4">
    <source>
        <dbReference type="Proteomes" id="UP000249799"/>
    </source>
</evidence>
<dbReference type="SUPFAM" id="SSF48179">
    <property type="entry name" value="6-phosphogluconate dehydrogenase C-terminal domain-like"/>
    <property type="match status" value="1"/>
</dbReference>
<gene>
    <name evidence="3" type="ORF">DN745_14315</name>
</gene>
<sequence length="278" mass="29384">MNSLKKRWAIVGAGRVGITLGLLATSLGIPVDATWNRSSEAARRASELVHPEHTYHASLGQVASRIVAHADVIWLTVVDAEIAAAAEALAPYLVDDQIVLHTAGSLSSQLLRDAGIPGPVGSLHPLQAITDPAQALNMLSKCAWSLEGDAPALEFARALMGAIGVTPVEIDSENKLLYHASAVTTANLLVALMDAAFAMAEQAGISRAQARQMMLPLARSCVENLERQDTADALSGPAARGDQATIDRHLEALQGLEDPQLAQIYEVLTTRALRLAAK</sequence>